<dbReference type="RefSeq" id="WP_189646296.1">
    <property type="nucleotide sequence ID" value="NZ_BMRC01000002.1"/>
</dbReference>
<reference evidence="1 2" key="1">
    <citation type="submission" date="2024-09" db="EMBL/GenBank/DDBJ databases">
        <authorList>
            <person name="Sun Q."/>
            <person name="Mori K."/>
        </authorList>
    </citation>
    <scope>NUCLEOTIDE SEQUENCE [LARGE SCALE GENOMIC DNA]</scope>
    <source>
        <strain evidence="1 2">CCM 3426</strain>
    </source>
</reference>
<accession>A0ABV5IF59</accession>
<organism evidence="1 2">
    <name type="scientific">Nonomuraea spiralis</name>
    <dbReference type="NCBI Taxonomy" id="46182"/>
    <lineage>
        <taxon>Bacteria</taxon>
        <taxon>Bacillati</taxon>
        <taxon>Actinomycetota</taxon>
        <taxon>Actinomycetes</taxon>
        <taxon>Streptosporangiales</taxon>
        <taxon>Streptosporangiaceae</taxon>
        <taxon>Nonomuraea</taxon>
    </lineage>
</organism>
<name>A0ABV5IF59_9ACTN</name>
<gene>
    <name evidence="1" type="ORF">ACFFV7_18390</name>
</gene>
<sequence length="687" mass="75413">MTPSVGIDPALMTQLINGMKRASHTLPDVGRQVEQTLTTLGVPLWGPGHLSSIGRQMNDRIPSLQGRLDLILATPDRRSGTGGGVLWADESGWLSKSPAEGMASATALAAEIRTKITSHSLDAQTVAELERHKNDPFFAVAFLTMIPPRELTSLISRAYSADLPPSSRPLLYDTAIQDRFLTMLSTLLGTASHGVGRTRLAADYADRLIEDIDHPQTAYAVKRLLQDGDFDHAFLLALVRKLHDEDLAHPPDLTLPRDPWTLPGPRDVSPGDLSPLGIALIALAHHPAVAQDFFTDPARRPLAYLMRDHPWLGGADAELGWAIQAATTEFRDHDLPPGGSRGYKSALIASWALHFWSAPKTQTNLPTTRPHLAAILTQYISDVHRSTQLFGKEVPGVMANLDPDKDLSGREPYGARFNADETKRAMTWLFEDDDAFRTVSAAHGLYAARMLDELAAKISAEVERDFTAWRESHPAATWKQLDKMRQDILEEHMVRSGGAEFAAAVGDLGMTTWVIADAANISSIEKAKADDVRTRTFKQLTEQVVGLVPTPPGKFVGLVVDTAESLVFDKVTPSHEEQARQDADTALGAAKHMFTDLTASVMMRHGLFGEVSAQTHPYYYEDFSPGATGHFLTDKGIRPWAEMSADQRSAYEEWLSLNTTGRVFNQPDDALALSFKEAEKHYVGRTS</sequence>
<dbReference type="EMBL" id="JBHMEI010000013">
    <property type="protein sequence ID" value="MFB9203175.1"/>
    <property type="molecule type" value="Genomic_DNA"/>
</dbReference>
<dbReference type="Proteomes" id="UP001589647">
    <property type="component" value="Unassembled WGS sequence"/>
</dbReference>
<evidence type="ECO:0000313" key="1">
    <source>
        <dbReference type="EMBL" id="MFB9203175.1"/>
    </source>
</evidence>
<keyword evidence="2" id="KW-1185">Reference proteome</keyword>
<proteinExistence type="predicted"/>
<comment type="caution">
    <text evidence="1">The sequence shown here is derived from an EMBL/GenBank/DDBJ whole genome shotgun (WGS) entry which is preliminary data.</text>
</comment>
<protein>
    <submittedName>
        <fullName evidence="1">Uncharacterized protein</fullName>
    </submittedName>
</protein>
<evidence type="ECO:0000313" key="2">
    <source>
        <dbReference type="Proteomes" id="UP001589647"/>
    </source>
</evidence>